<name>A0A023X003_RUBRA</name>
<dbReference type="Proteomes" id="UP001281130">
    <property type="component" value="Unassembled WGS sequence"/>
</dbReference>
<dbReference type="AlphaFoldDB" id="A0A023X003"/>
<dbReference type="HOGENOM" id="CLU_2331939_0_0_11"/>
<reference evidence="3" key="2">
    <citation type="submission" date="2023-11" db="EMBL/GenBank/DDBJ databases">
        <title>MicrobeMod: A computational toolkit for identifying prokaryotic methylation and restriction-modification with nanopore sequencing.</title>
        <authorList>
            <person name="Crits-Christoph A."/>
            <person name="Kang S.C."/>
            <person name="Lee H."/>
            <person name="Ostrov N."/>
        </authorList>
    </citation>
    <scope>NUCLEOTIDE SEQUENCE</scope>
    <source>
        <strain evidence="3">ATCC 51242</strain>
    </source>
</reference>
<evidence type="ECO:0000313" key="3">
    <source>
        <dbReference type="EMBL" id="MDX5892800.1"/>
    </source>
</evidence>
<feature type="region of interest" description="Disordered" evidence="1">
    <location>
        <begin position="81"/>
        <end position="104"/>
    </location>
</feature>
<reference evidence="2 4" key="1">
    <citation type="submission" date="2014-03" db="EMBL/GenBank/DDBJ databases">
        <title>Complete genome sequence of the Radio-Resistant Rubrobacter radiotolerans RSPS-4.</title>
        <authorList>
            <person name="Egas C.C."/>
            <person name="Barroso C.C."/>
            <person name="Froufe H.J.C."/>
            <person name="Pacheco J.J."/>
            <person name="Albuquerque L.L."/>
            <person name="da Costa M.M.S."/>
        </authorList>
    </citation>
    <scope>NUCLEOTIDE SEQUENCE [LARGE SCALE GENOMIC DNA]</scope>
    <source>
        <strain evidence="2 4">RSPS-4</strain>
    </source>
</reference>
<dbReference type="OrthoDB" id="5243784at2"/>
<dbReference type="eggNOG" id="ENOG502ZI5I">
    <property type="taxonomic scope" value="Bacteria"/>
</dbReference>
<gene>
    <name evidence="2" type="ORF">RradSPS_0106</name>
    <name evidence="3" type="ORF">SIL72_02040</name>
</gene>
<dbReference type="EMBL" id="JAWXXX010000001">
    <property type="protein sequence ID" value="MDX5892800.1"/>
    <property type="molecule type" value="Genomic_DNA"/>
</dbReference>
<dbReference type="Proteomes" id="UP000025229">
    <property type="component" value="Chromosome"/>
</dbReference>
<evidence type="ECO:0000313" key="4">
    <source>
        <dbReference type="Proteomes" id="UP000025229"/>
    </source>
</evidence>
<keyword evidence="4" id="KW-1185">Reference proteome</keyword>
<sequence>MIEVTPDAKELFQSVEHPEGTVLRLDPVLDQETGQTQVGIAAGEPKADDQVIEHAGESLLHIAAPVSEALDGATINVVDTPEGPAIGIAPPETGPSENGPGGQG</sequence>
<dbReference type="RefSeq" id="WP_038679969.1">
    <property type="nucleotide sequence ID" value="NZ_CP007514.1"/>
</dbReference>
<organism evidence="2 4">
    <name type="scientific">Rubrobacter radiotolerans</name>
    <name type="common">Arthrobacter radiotolerans</name>
    <dbReference type="NCBI Taxonomy" id="42256"/>
    <lineage>
        <taxon>Bacteria</taxon>
        <taxon>Bacillati</taxon>
        <taxon>Actinomycetota</taxon>
        <taxon>Rubrobacteria</taxon>
        <taxon>Rubrobacterales</taxon>
        <taxon>Rubrobacteraceae</taxon>
        <taxon>Rubrobacter</taxon>
    </lineage>
</organism>
<accession>A0A023X003</accession>
<evidence type="ECO:0008006" key="5">
    <source>
        <dbReference type="Google" id="ProtNLM"/>
    </source>
</evidence>
<evidence type="ECO:0000313" key="2">
    <source>
        <dbReference type="EMBL" id="AHY45389.1"/>
    </source>
</evidence>
<evidence type="ECO:0000256" key="1">
    <source>
        <dbReference type="SAM" id="MobiDB-lite"/>
    </source>
</evidence>
<proteinExistence type="predicted"/>
<dbReference type="KEGG" id="rrd:RradSPS_0106"/>
<dbReference type="EMBL" id="CP007514">
    <property type="protein sequence ID" value="AHY45389.1"/>
    <property type="molecule type" value="Genomic_DNA"/>
</dbReference>
<protein>
    <recommendedName>
        <fullName evidence="5">Fe-S cluster assembly iron-binding protein IscA</fullName>
    </recommendedName>
</protein>
<dbReference type="STRING" id="42256.RradSPS_0106"/>